<dbReference type="Pfam" id="PF00498">
    <property type="entry name" value="FHA"/>
    <property type="match status" value="1"/>
</dbReference>
<dbReference type="OrthoDB" id="273564at2"/>
<accession>A0A542BN94</accession>
<organism evidence="4">
    <name type="scientific">Serratia fonticola</name>
    <dbReference type="NCBI Taxonomy" id="47917"/>
    <lineage>
        <taxon>Bacteria</taxon>
        <taxon>Pseudomonadati</taxon>
        <taxon>Pseudomonadota</taxon>
        <taxon>Gammaproteobacteria</taxon>
        <taxon>Enterobacterales</taxon>
        <taxon>Yersiniaceae</taxon>
        <taxon>Serratia</taxon>
    </lineage>
</organism>
<reference evidence="4" key="2">
    <citation type="submission" date="2019-08" db="EMBL/GenBank/DDBJ databases">
        <title>Investigation of anaerobic lignin degradation for improved lignocellulosic biofuels.</title>
        <authorList>
            <person name="Deangelis K.PhD."/>
        </authorList>
    </citation>
    <scope>NUCLEOTIDE SEQUENCE [LARGE SCALE GENOMIC DNA]</scope>
    <source>
        <strain evidence="4">128R</strain>
    </source>
</reference>
<evidence type="ECO:0000256" key="1">
    <source>
        <dbReference type="SAM" id="MobiDB-lite"/>
    </source>
</evidence>
<feature type="compositionally biased region" description="Polar residues" evidence="1">
    <location>
        <begin position="23"/>
        <end position="32"/>
    </location>
</feature>
<proteinExistence type="predicted"/>
<dbReference type="CDD" id="cd00060">
    <property type="entry name" value="FHA"/>
    <property type="match status" value="1"/>
</dbReference>
<sequence>MDKQQPTLSLRVVNSDKLESGKQASSLFNSQGGTVGSDGSHHWSIQDQGGNISPSQFAIEWRDGSFCLRVLNGVVNINQSMLTANSGLVRIQQGDEITLGNLAIKSHISRSSADMIDPLMVSPESLVSSYSNPLEAMMEGAASPMAHHEQENRLAPTVANGFSHDPLRVLETESLTTHEPLLATASAADQTLQQDRYRNPLFSSPLSDTAKDSAMDQAFIDLPQISSFLSDQQDPSDGNMEQQHVAITPLMRGFDAQLPIRNSQEANDFLEEVGKTLKATIEGLLALQRSQHGLRDKHLRPIEDNPLRLNMDYDTTLSLLFADQKSPVHLSAPAAVAESLHNLRLHHQANQQAITQALNTMLDAFSPERLMTRFMHYLRSNERQDRDSAWAWEMYKNYYQELSSSRQQGFEKLFGEVYEQAYDQALRQGMKDSEQ</sequence>
<dbReference type="NCBIfam" id="TIGR03354">
    <property type="entry name" value="VI_FHA"/>
    <property type="match status" value="1"/>
</dbReference>
<reference evidence="4" key="1">
    <citation type="submission" date="2019-06" db="EMBL/GenBank/DDBJ databases">
        <authorList>
            <person name="Deangelis K."/>
            <person name="Huntemann M."/>
            <person name="Clum A."/>
            <person name="Pillay M."/>
            <person name="Palaniappan K."/>
            <person name="Varghese N."/>
            <person name="Mikhailova N."/>
            <person name="Stamatis D."/>
            <person name="Reddy T."/>
            <person name="Daum C."/>
            <person name="Shapiro N."/>
            <person name="Ivanova N."/>
            <person name="Kyrpides N."/>
            <person name="Woyke T."/>
        </authorList>
    </citation>
    <scope>NUCLEOTIDE SEQUENCE [LARGE SCALE GENOMIC DNA]</scope>
    <source>
        <strain evidence="4">128R</strain>
    </source>
</reference>
<name>A0A542BN94_SERFO</name>
<comment type="caution">
    <text evidence="4">The sequence shown here is derived from an EMBL/GenBank/DDBJ whole genome shotgun (WGS) entry which is preliminary data.</text>
</comment>
<feature type="domain" description="FHA" evidence="2">
    <location>
        <begin position="34"/>
        <end position="100"/>
    </location>
</feature>
<feature type="region of interest" description="Disordered" evidence="1">
    <location>
        <begin position="23"/>
        <end position="47"/>
    </location>
</feature>
<protein>
    <submittedName>
        <fullName evidence="4">Type VI secretion system protein ImpI</fullName>
    </submittedName>
</protein>
<feature type="domain" description="Type VI secretion system FHA" evidence="3">
    <location>
        <begin position="262"/>
        <end position="424"/>
    </location>
</feature>
<dbReference type="AlphaFoldDB" id="A0A542BN94"/>
<dbReference type="InterPro" id="IPR017735">
    <property type="entry name" value="T6SS_FHA"/>
</dbReference>
<evidence type="ECO:0000313" key="4">
    <source>
        <dbReference type="EMBL" id="TVZ72416.1"/>
    </source>
</evidence>
<evidence type="ECO:0000259" key="2">
    <source>
        <dbReference type="Pfam" id="PF00498"/>
    </source>
</evidence>
<dbReference type="InterPro" id="IPR008984">
    <property type="entry name" value="SMAD_FHA_dom_sf"/>
</dbReference>
<dbReference type="EMBL" id="VISQ01000001">
    <property type="protein sequence ID" value="TVZ72416.1"/>
    <property type="molecule type" value="Genomic_DNA"/>
</dbReference>
<evidence type="ECO:0000259" key="3">
    <source>
        <dbReference type="Pfam" id="PF20232"/>
    </source>
</evidence>
<dbReference type="InterPro" id="IPR046883">
    <property type="entry name" value="T6SS_FHA_C"/>
</dbReference>
<dbReference type="InterPro" id="IPR000253">
    <property type="entry name" value="FHA_dom"/>
</dbReference>
<dbReference type="SUPFAM" id="SSF49879">
    <property type="entry name" value="SMAD/FHA domain"/>
    <property type="match status" value="1"/>
</dbReference>
<gene>
    <name evidence="4" type="ORF">FHU10_5094</name>
</gene>
<dbReference type="Pfam" id="PF20232">
    <property type="entry name" value="T6SS_FHA_C"/>
    <property type="match status" value="1"/>
</dbReference>